<dbReference type="Pfam" id="PF00069">
    <property type="entry name" value="Pkinase"/>
    <property type="match status" value="1"/>
</dbReference>
<evidence type="ECO:0000256" key="6">
    <source>
        <dbReference type="ARBA" id="ARBA00022840"/>
    </source>
</evidence>
<feature type="binding site" evidence="7">
    <location>
        <position position="43"/>
    </location>
    <ligand>
        <name>ATP</name>
        <dbReference type="ChEBI" id="CHEBI:30616"/>
    </ligand>
</feature>
<keyword evidence="4 7" id="KW-0547">Nucleotide-binding</keyword>
<dbReference type="InterPro" id="IPR011009">
    <property type="entry name" value="Kinase-like_dom_sf"/>
</dbReference>
<dbReference type="GO" id="GO:0005524">
    <property type="term" value="F:ATP binding"/>
    <property type="evidence" value="ECO:0007669"/>
    <property type="project" value="UniProtKB-UniRule"/>
</dbReference>
<proteinExistence type="predicted"/>
<evidence type="ECO:0000256" key="8">
    <source>
        <dbReference type="SAM" id="MobiDB-lite"/>
    </source>
</evidence>
<dbReference type="PATRIC" id="fig|394096.3.peg.5079"/>
<dbReference type="PROSITE" id="PS50011">
    <property type="entry name" value="PROTEIN_KINASE_DOM"/>
    <property type="match status" value="1"/>
</dbReference>
<dbReference type="GO" id="GO:0004674">
    <property type="term" value="F:protein serine/threonine kinase activity"/>
    <property type="evidence" value="ECO:0007669"/>
    <property type="project" value="UniProtKB-KW"/>
</dbReference>
<feature type="domain" description="Protein kinase" evidence="9">
    <location>
        <begin position="14"/>
        <end position="273"/>
    </location>
</feature>
<dbReference type="SUPFAM" id="SSF48452">
    <property type="entry name" value="TPR-like"/>
    <property type="match status" value="1"/>
</dbReference>
<dbReference type="PROSITE" id="PS00107">
    <property type="entry name" value="PROTEIN_KINASE_ATP"/>
    <property type="match status" value="1"/>
</dbReference>
<evidence type="ECO:0000256" key="1">
    <source>
        <dbReference type="ARBA" id="ARBA00012513"/>
    </source>
</evidence>
<dbReference type="RefSeq" id="WP_240486870.1">
    <property type="nucleotide sequence ID" value="NZ_JMCB01000009.1"/>
</dbReference>
<evidence type="ECO:0000256" key="7">
    <source>
        <dbReference type="PROSITE-ProRule" id="PRU10141"/>
    </source>
</evidence>
<reference evidence="10 11" key="1">
    <citation type="submission" date="2014-04" db="EMBL/GenBank/DDBJ databases">
        <title>Genome assembly of Hyalangium minutum DSM 14724.</title>
        <authorList>
            <person name="Sharma G."/>
            <person name="Subramanian S."/>
        </authorList>
    </citation>
    <scope>NUCLEOTIDE SEQUENCE [LARGE SCALE GENOMIC DNA]</scope>
    <source>
        <strain evidence="10 11">DSM 14724</strain>
    </source>
</reference>
<dbReference type="FunFam" id="1.10.510.10:FF:000021">
    <property type="entry name" value="Serine/threonine protein kinase"/>
    <property type="match status" value="1"/>
</dbReference>
<evidence type="ECO:0000256" key="3">
    <source>
        <dbReference type="ARBA" id="ARBA00022679"/>
    </source>
</evidence>
<protein>
    <recommendedName>
        <fullName evidence="1">non-specific serine/threonine protein kinase</fullName>
        <ecNumber evidence="1">2.7.11.1</ecNumber>
    </recommendedName>
</protein>
<dbReference type="SUPFAM" id="SSF56112">
    <property type="entry name" value="Protein kinase-like (PK-like)"/>
    <property type="match status" value="1"/>
</dbReference>
<comment type="caution">
    <text evidence="10">The sequence shown here is derived from an EMBL/GenBank/DDBJ whole genome shotgun (WGS) entry which is preliminary data.</text>
</comment>
<dbReference type="InterPro" id="IPR011990">
    <property type="entry name" value="TPR-like_helical_dom_sf"/>
</dbReference>
<keyword evidence="11" id="KW-1185">Reference proteome</keyword>
<gene>
    <name evidence="10" type="ORF">DB31_9052</name>
</gene>
<sequence>MATEGGAGLFAGRYELLGKIGRGGMGTVYRARDTLVGDVVALKMLELEDSQREDLLERFRREVRLARRISHSHVARTHDLGEHGGHLFLTMEYVEGEDLQALLSRERALGAGRAARIALAVCEGLAAAHAAGVVHRDLKPANVLVEKGGRVVLTDFGIARAMAGEAASRTQGMVGTPMYMAPEQLSGGVVEVRSDLYAAGLLLYEMLTGEPPFTGDSPMAVAFARLRQPPPDPSGRPGVPETLALLVRNCLAREPEERPSGAFEVAAMLRAWLNSVGEPTEAVVATSTPVPRAPAPGSGTSTTAPPTPRTLPSTREEPAVTGAGVARSTPRTFLRSSEQGVAVLPLRFIGPRDQDYLGDGLTEVVIDVLARTRGVQVQSSGATARFRNERDPRVVGRELGVGLVADGTVQSAGKAVRATLRLVDVASGIQLWSGRFEDSGEDVFALQDRLGRRMAEALRSELLIAAYRDQVSSEAMAVYRQGLSQVYSMPRVMPDELISPLERCIEEFPEFLPAQALHAVSVMRAWFMRSADHSRDWAAVARASVERAVRVAPDLAETLMAKGMMATQVGDWRTAVVSLRSALDAAPTFAGALQYLGSLQCEAGRADEGMERLRLAYELEPNLSIALYEIARCSALRGRLEDYRKTLAQLMSYPLLHLPTLLLRMRVASWLNERDEVRYTLEELRKEPALVARNATEYSAAILGEVAVDAAMAVFDDRLAEPLSPRFASMMCQLATEVLCLKDEPRRALLYLRRAADTALIDLEWIDRCPALANLRLLPEFSEERLKVRTRVEALWSV</sequence>
<evidence type="ECO:0000256" key="5">
    <source>
        <dbReference type="ARBA" id="ARBA00022777"/>
    </source>
</evidence>
<keyword evidence="5 10" id="KW-0418">Kinase</keyword>
<dbReference type="AlphaFoldDB" id="A0A085WGM5"/>
<dbReference type="InterPro" id="IPR017441">
    <property type="entry name" value="Protein_kinase_ATP_BS"/>
</dbReference>
<dbReference type="PANTHER" id="PTHR43289">
    <property type="entry name" value="MITOGEN-ACTIVATED PROTEIN KINASE KINASE KINASE 20-RELATED"/>
    <property type="match status" value="1"/>
</dbReference>
<dbReference type="PANTHER" id="PTHR43289:SF6">
    <property type="entry name" value="SERINE_THREONINE-PROTEIN KINASE NEKL-3"/>
    <property type="match status" value="1"/>
</dbReference>
<dbReference type="InterPro" id="IPR008271">
    <property type="entry name" value="Ser/Thr_kinase_AS"/>
</dbReference>
<dbReference type="Proteomes" id="UP000028725">
    <property type="component" value="Unassembled WGS sequence"/>
</dbReference>
<keyword evidence="3" id="KW-0808">Transferase</keyword>
<keyword evidence="2" id="KW-0723">Serine/threonine-protein kinase</keyword>
<evidence type="ECO:0000313" key="11">
    <source>
        <dbReference type="Proteomes" id="UP000028725"/>
    </source>
</evidence>
<dbReference type="STRING" id="394096.DB31_9052"/>
<dbReference type="SMART" id="SM00220">
    <property type="entry name" value="S_TKc"/>
    <property type="match status" value="1"/>
</dbReference>
<dbReference type="EMBL" id="JMCB01000009">
    <property type="protein sequence ID" value="KFE66838.1"/>
    <property type="molecule type" value="Genomic_DNA"/>
</dbReference>
<dbReference type="Gene3D" id="1.10.510.10">
    <property type="entry name" value="Transferase(Phosphotransferase) domain 1"/>
    <property type="match status" value="1"/>
</dbReference>
<feature type="region of interest" description="Disordered" evidence="8">
    <location>
        <begin position="288"/>
        <end position="328"/>
    </location>
</feature>
<evidence type="ECO:0000256" key="4">
    <source>
        <dbReference type="ARBA" id="ARBA00022741"/>
    </source>
</evidence>
<dbReference type="InterPro" id="IPR000719">
    <property type="entry name" value="Prot_kinase_dom"/>
</dbReference>
<organism evidence="10 11">
    <name type="scientific">Hyalangium minutum</name>
    <dbReference type="NCBI Taxonomy" id="394096"/>
    <lineage>
        <taxon>Bacteria</taxon>
        <taxon>Pseudomonadati</taxon>
        <taxon>Myxococcota</taxon>
        <taxon>Myxococcia</taxon>
        <taxon>Myxococcales</taxon>
        <taxon>Cystobacterineae</taxon>
        <taxon>Archangiaceae</taxon>
        <taxon>Hyalangium</taxon>
    </lineage>
</organism>
<dbReference type="PROSITE" id="PS00108">
    <property type="entry name" value="PROTEIN_KINASE_ST"/>
    <property type="match status" value="1"/>
</dbReference>
<keyword evidence="6 7" id="KW-0067">ATP-binding</keyword>
<feature type="compositionally biased region" description="Low complexity" evidence="8">
    <location>
        <begin position="295"/>
        <end position="304"/>
    </location>
</feature>
<dbReference type="Gene3D" id="1.25.40.10">
    <property type="entry name" value="Tetratricopeptide repeat domain"/>
    <property type="match status" value="1"/>
</dbReference>
<accession>A0A085WGM5</accession>
<dbReference type="EC" id="2.7.11.1" evidence="1"/>
<name>A0A085WGM5_9BACT</name>
<evidence type="ECO:0000313" key="10">
    <source>
        <dbReference type="EMBL" id="KFE66838.1"/>
    </source>
</evidence>
<dbReference type="Gene3D" id="3.30.200.20">
    <property type="entry name" value="Phosphorylase Kinase, domain 1"/>
    <property type="match status" value="1"/>
</dbReference>
<evidence type="ECO:0000256" key="2">
    <source>
        <dbReference type="ARBA" id="ARBA00022527"/>
    </source>
</evidence>
<evidence type="ECO:0000259" key="9">
    <source>
        <dbReference type="PROSITE" id="PS50011"/>
    </source>
</evidence>
<dbReference type="CDD" id="cd14014">
    <property type="entry name" value="STKc_PknB_like"/>
    <property type="match status" value="1"/>
</dbReference>